<keyword evidence="1" id="KW-0880">Kelch repeat</keyword>
<dbReference type="SUPFAM" id="SSF117281">
    <property type="entry name" value="Kelch motif"/>
    <property type="match status" value="1"/>
</dbReference>
<sequence>MDYEDCRPISCEEENCEKNVEIICLCDKSTHYLCEPHFRYHLETSSERIHEPMKTVPINQKVLSSLFQKLDWIIEKTSKLFEKFSRKIDKLEKFHRKLLKSITHTRKMINNQLLETIITCKNLKEKCKKPISRKDYYSQLENLLINDYSSYSESIISQMEPPKIEIIKKDQRRLWEKISFYSSTFSHLLSTYNSYCFDITNLGIDVFSLACFDGKKEEKFDNLSVEPSSRMMLISPDEILITGGNKNPKKCDIFNITNRTLTHQNSLNHERYWHCITFIKGFPAVIAGYYNRSYLKAVEIFKYGKWYEFTPLNYPRSSPSACSLLGKVYVVGGNYEHYCEVFDEAIDQWKELIGCMPIYHRMSPGIVGLCENFLIIFGGCITSAIPLNEAVKIDIKNKKESKMPPLEIKGKYSHGFHMLKDKKFYSAMNFSEFHCFINWELKEEINFSPDVPIS</sequence>
<accession>A0AAU9ITR0</accession>
<dbReference type="EMBL" id="CAJZBQ010000016">
    <property type="protein sequence ID" value="CAG9316497.1"/>
    <property type="molecule type" value="Genomic_DNA"/>
</dbReference>
<name>A0AAU9ITR0_9CILI</name>
<protein>
    <submittedName>
        <fullName evidence="3">Uncharacterized protein</fullName>
    </submittedName>
</protein>
<dbReference type="PANTHER" id="PTHR24412">
    <property type="entry name" value="KELCH PROTEIN"/>
    <property type="match status" value="1"/>
</dbReference>
<dbReference type="Proteomes" id="UP001162131">
    <property type="component" value="Unassembled WGS sequence"/>
</dbReference>
<gene>
    <name evidence="3" type="ORF">BSTOLATCC_MIC16608</name>
</gene>
<dbReference type="Gene3D" id="2.120.10.80">
    <property type="entry name" value="Kelch-type beta propeller"/>
    <property type="match status" value="1"/>
</dbReference>
<proteinExistence type="predicted"/>
<reference evidence="3" key="1">
    <citation type="submission" date="2021-09" db="EMBL/GenBank/DDBJ databases">
        <authorList>
            <consortium name="AG Swart"/>
            <person name="Singh M."/>
            <person name="Singh A."/>
            <person name="Seah K."/>
            <person name="Emmerich C."/>
        </authorList>
    </citation>
    <scope>NUCLEOTIDE SEQUENCE</scope>
    <source>
        <strain evidence="3">ATCC30299</strain>
    </source>
</reference>
<evidence type="ECO:0000313" key="3">
    <source>
        <dbReference type="EMBL" id="CAG9316497.1"/>
    </source>
</evidence>
<evidence type="ECO:0000256" key="2">
    <source>
        <dbReference type="ARBA" id="ARBA00022737"/>
    </source>
</evidence>
<evidence type="ECO:0000256" key="1">
    <source>
        <dbReference type="ARBA" id="ARBA00022441"/>
    </source>
</evidence>
<keyword evidence="4" id="KW-1185">Reference proteome</keyword>
<dbReference type="AlphaFoldDB" id="A0AAU9ITR0"/>
<evidence type="ECO:0000313" key="4">
    <source>
        <dbReference type="Proteomes" id="UP001162131"/>
    </source>
</evidence>
<keyword evidence="2" id="KW-0677">Repeat</keyword>
<comment type="caution">
    <text evidence="3">The sequence shown here is derived from an EMBL/GenBank/DDBJ whole genome shotgun (WGS) entry which is preliminary data.</text>
</comment>
<dbReference type="PANTHER" id="PTHR24412:SF489">
    <property type="entry name" value="RING FINGER DOMAIN AND KELCH REPEAT-CONTAINING PROTEIN DDB_G0271372"/>
    <property type="match status" value="1"/>
</dbReference>
<dbReference type="InterPro" id="IPR015915">
    <property type="entry name" value="Kelch-typ_b-propeller"/>
</dbReference>
<organism evidence="3 4">
    <name type="scientific">Blepharisma stoltei</name>
    <dbReference type="NCBI Taxonomy" id="1481888"/>
    <lineage>
        <taxon>Eukaryota</taxon>
        <taxon>Sar</taxon>
        <taxon>Alveolata</taxon>
        <taxon>Ciliophora</taxon>
        <taxon>Postciliodesmatophora</taxon>
        <taxon>Heterotrichea</taxon>
        <taxon>Heterotrichida</taxon>
        <taxon>Blepharismidae</taxon>
        <taxon>Blepharisma</taxon>
    </lineage>
</organism>